<organism evidence="12">
    <name type="scientific">Amblyomma triste</name>
    <name type="common">Neotropical tick</name>
    <dbReference type="NCBI Taxonomy" id="251400"/>
    <lineage>
        <taxon>Eukaryota</taxon>
        <taxon>Metazoa</taxon>
        <taxon>Ecdysozoa</taxon>
        <taxon>Arthropoda</taxon>
        <taxon>Chelicerata</taxon>
        <taxon>Arachnida</taxon>
        <taxon>Acari</taxon>
        <taxon>Parasitiformes</taxon>
        <taxon>Ixodida</taxon>
        <taxon>Ixodoidea</taxon>
        <taxon>Ixodidae</taxon>
        <taxon>Amblyomminae</taxon>
        <taxon>Amblyomma</taxon>
    </lineage>
</organism>
<dbReference type="GO" id="GO:0006405">
    <property type="term" value="P:RNA export from nucleus"/>
    <property type="evidence" value="ECO:0007669"/>
    <property type="project" value="TreeGrafter"/>
</dbReference>
<evidence type="ECO:0000256" key="8">
    <source>
        <dbReference type="ARBA" id="ARBA00023242"/>
    </source>
</evidence>
<dbReference type="Pfam" id="PF05064">
    <property type="entry name" value="Nsp1_C"/>
    <property type="match status" value="1"/>
</dbReference>
<feature type="compositionally biased region" description="Polar residues" evidence="10">
    <location>
        <begin position="25"/>
        <end position="44"/>
    </location>
</feature>
<evidence type="ECO:0000256" key="7">
    <source>
        <dbReference type="ARBA" id="ARBA00023132"/>
    </source>
</evidence>
<dbReference type="GO" id="GO:0017056">
    <property type="term" value="F:structural constituent of nuclear pore"/>
    <property type="evidence" value="ECO:0007669"/>
    <property type="project" value="InterPro"/>
</dbReference>
<dbReference type="AlphaFoldDB" id="A0A023GC68"/>
<evidence type="ECO:0000256" key="2">
    <source>
        <dbReference type="ARBA" id="ARBA00005911"/>
    </source>
</evidence>
<keyword evidence="9" id="KW-0175">Coiled coil</keyword>
<evidence type="ECO:0000256" key="4">
    <source>
        <dbReference type="ARBA" id="ARBA00022816"/>
    </source>
</evidence>
<dbReference type="InterPro" id="IPR007758">
    <property type="entry name" value="Nucleoporin_NSP1_C"/>
</dbReference>
<comment type="subcellular location">
    <subcellularLocation>
        <location evidence="1">Nucleus</location>
        <location evidence="1">Nuclear pore complex</location>
    </subcellularLocation>
</comment>
<dbReference type="EMBL" id="GBBM01003979">
    <property type="protein sequence ID" value="JAC31439.1"/>
    <property type="molecule type" value="mRNA"/>
</dbReference>
<dbReference type="GO" id="GO:0044613">
    <property type="term" value="C:nuclear pore central transport channel"/>
    <property type="evidence" value="ECO:0007669"/>
    <property type="project" value="TreeGrafter"/>
</dbReference>
<dbReference type="GO" id="GO:0005543">
    <property type="term" value="F:phospholipid binding"/>
    <property type="evidence" value="ECO:0007669"/>
    <property type="project" value="TreeGrafter"/>
</dbReference>
<feature type="domain" description="Nucleoporin NSP1-like C-terminal" evidence="11">
    <location>
        <begin position="79"/>
        <end position="179"/>
    </location>
</feature>
<dbReference type="PANTHER" id="PTHR12084">
    <property type="entry name" value="NUCLEAR PORE GLYCOPROTEIN P62-RELATED"/>
    <property type="match status" value="1"/>
</dbReference>
<evidence type="ECO:0000256" key="5">
    <source>
        <dbReference type="ARBA" id="ARBA00022927"/>
    </source>
</evidence>
<name>A0A023GC68_AMBTT</name>
<evidence type="ECO:0000256" key="3">
    <source>
        <dbReference type="ARBA" id="ARBA00022448"/>
    </source>
</evidence>
<sequence length="264" mass="28825">MLGSSTTTNSFSFAITPTITALSSGTDKTKTTFSFGQPQPSTGFTSTQPSTAATTVAAATAAAATATTQAPAPTSSSDAPSSSSHYRLLEDSVNHWKGELEELERNIINQATQVDTRDRLLLANAERVAQLNGLVERAQLDQQRLDHELDYVASQQAELERLLEPLESAMRTTPALSVQQHANLEREHTYHLADDVSSELSGMSRDIRDIVEQLNAASASAAQGKPLQQISKVLNSHMDALMWIQHNADQMKQKIQDMERTFQE</sequence>
<proteinExistence type="evidence at transcript level"/>
<dbReference type="InterPro" id="IPR026010">
    <property type="entry name" value="NSP1/NUP62"/>
</dbReference>
<dbReference type="PANTHER" id="PTHR12084:SF0">
    <property type="entry name" value="NUCLEAR PORE GLYCOPROTEIN P62"/>
    <property type="match status" value="1"/>
</dbReference>
<comment type="similarity">
    <text evidence="2">Belongs to the nucleoporin NSP1/NUP62 family.</text>
</comment>
<dbReference type="Gene3D" id="1.20.5.170">
    <property type="match status" value="1"/>
</dbReference>
<evidence type="ECO:0000256" key="6">
    <source>
        <dbReference type="ARBA" id="ARBA00023010"/>
    </source>
</evidence>
<evidence type="ECO:0000313" key="12">
    <source>
        <dbReference type="EMBL" id="JAC31439.1"/>
    </source>
</evidence>
<accession>A0A023GC68</accession>
<keyword evidence="8" id="KW-0539">Nucleus</keyword>
<keyword evidence="7" id="KW-0906">Nuclear pore complex</keyword>
<evidence type="ECO:0000256" key="10">
    <source>
        <dbReference type="SAM" id="MobiDB-lite"/>
    </source>
</evidence>
<keyword evidence="5" id="KW-0653">Protein transport</keyword>
<dbReference type="FunFam" id="1.20.5.170:FF:000040">
    <property type="entry name" value="Nuclear pore glycoprotein p62"/>
    <property type="match status" value="1"/>
</dbReference>
<keyword evidence="3" id="KW-0813">Transport</keyword>
<feature type="region of interest" description="Disordered" evidence="10">
    <location>
        <begin position="25"/>
        <end position="49"/>
    </location>
</feature>
<reference evidence="12" key="1">
    <citation type="submission" date="2014-03" db="EMBL/GenBank/DDBJ databases">
        <title>The sialotranscriptome of Amblyomma triste, Amblyomma parvum and Amblyomma cajennense ticks, uncovered by 454-based RNA-seq.</title>
        <authorList>
            <person name="Garcia G.R."/>
            <person name="Gardinassi L.G."/>
            <person name="Ribeiro J.M."/>
            <person name="Anatriello E."/>
            <person name="Ferreira B.R."/>
            <person name="Moreira H.N."/>
            <person name="Mafra C."/>
            <person name="Olegario M.M."/>
            <person name="Szabo P.J."/>
            <person name="Miranda-Santos I.K."/>
            <person name="Maruyama S.R."/>
        </authorList>
    </citation>
    <scope>NUCLEOTIDE SEQUENCE</scope>
    <source>
        <strain evidence="12">Mato Grasso do Sul</strain>
        <tissue evidence="12">Salivary glands</tissue>
    </source>
</reference>
<feature type="coiled-coil region" evidence="9">
    <location>
        <begin position="86"/>
        <end position="113"/>
    </location>
</feature>
<evidence type="ECO:0000256" key="1">
    <source>
        <dbReference type="ARBA" id="ARBA00004567"/>
    </source>
</evidence>
<evidence type="ECO:0000256" key="9">
    <source>
        <dbReference type="SAM" id="Coils"/>
    </source>
</evidence>
<evidence type="ECO:0000259" key="11">
    <source>
        <dbReference type="Pfam" id="PF05064"/>
    </source>
</evidence>
<keyword evidence="4" id="KW-0509">mRNA transport</keyword>
<dbReference type="GO" id="GO:0051028">
    <property type="term" value="P:mRNA transport"/>
    <property type="evidence" value="ECO:0007669"/>
    <property type="project" value="UniProtKB-KW"/>
</dbReference>
<dbReference type="GO" id="GO:0006606">
    <property type="term" value="P:protein import into nucleus"/>
    <property type="evidence" value="ECO:0007669"/>
    <property type="project" value="TreeGrafter"/>
</dbReference>
<keyword evidence="6" id="KW-0811">Translocation</keyword>
<protein>
    <submittedName>
        <fullName evidence="12">Putative nuclear pore glycoprotein p62 ixodes scapularis nuclear pore glycoprotein p62</fullName>
    </submittedName>
</protein>